<dbReference type="Proteomes" id="UP000280296">
    <property type="component" value="Unassembled WGS sequence"/>
</dbReference>
<reference evidence="2 3" key="1">
    <citation type="submission" date="2018-12" db="EMBL/GenBank/DDBJ databases">
        <authorList>
            <person name="Toschakov S.V."/>
        </authorList>
    </citation>
    <scope>NUCLEOTIDE SEQUENCE [LARGE SCALE GENOMIC DNA]</scope>
    <source>
        <strain evidence="2 3">GM2012</strain>
    </source>
</reference>
<keyword evidence="3" id="KW-1185">Reference proteome</keyword>
<dbReference type="EMBL" id="RYZH01000054">
    <property type="protein sequence ID" value="RUL83948.1"/>
    <property type="molecule type" value="Genomic_DNA"/>
</dbReference>
<comment type="caution">
    <text evidence="2">The sequence shown here is derived from an EMBL/GenBank/DDBJ whole genome shotgun (WGS) entry which is preliminary data.</text>
</comment>
<proteinExistence type="predicted"/>
<organism evidence="2 3">
    <name type="scientific">Tautonia sociabilis</name>
    <dbReference type="NCBI Taxonomy" id="2080755"/>
    <lineage>
        <taxon>Bacteria</taxon>
        <taxon>Pseudomonadati</taxon>
        <taxon>Planctomycetota</taxon>
        <taxon>Planctomycetia</taxon>
        <taxon>Isosphaerales</taxon>
        <taxon>Isosphaeraceae</taxon>
        <taxon>Tautonia</taxon>
    </lineage>
</organism>
<dbReference type="RefSeq" id="WP_126727471.1">
    <property type="nucleotide sequence ID" value="NZ_RYZH01000054.1"/>
</dbReference>
<protein>
    <submittedName>
        <fullName evidence="2">Uncharacterized protein</fullName>
    </submittedName>
</protein>
<name>A0A432MEK9_9BACT</name>
<feature type="compositionally biased region" description="Basic residues" evidence="1">
    <location>
        <begin position="21"/>
        <end position="38"/>
    </location>
</feature>
<feature type="compositionally biased region" description="Gly residues" evidence="1">
    <location>
        <begin position="128"/>
        <end position="139"/>
    </location>
</feature>
<dbReference type="AlphaFoldDB" id="A0A432MEK9"/>
<evidence type="ECO:0000313" key="2">
    <source>
        <dbReference type="EMBL" id="RUL83948.1"/>
    </source>
</evidence>
<sequence>MSLEVDKEGRPEPGSPTRTRGGIRGRATRAVRSLRRSLGRLSPTRAPSTPGDSAEVIRLEDEVRELAGQVAYLAAFGVGFGVALPAAALGRASTRLPDPARRGLRAGARDARRDAEEFLAGWSEAVGRAGGGSGAGGRDGSPVPGAVG</sequence>
<evidence type="ECO:0000256" key="1">
    <source>
        <dbReference type="SAM" id="MobiDB-lite"/>
    </source>
</evidence>
<feature type="region of interest" description="Disordered" evidence="1">
    <location>
        <begin position="126"/>
        <end position="148"/>
    </location>
</feature>
<accession>A0A432MEK9</accession>
<feature type="region of interest" description="Disordered" evidence="1">
    <location>
        <begin position="1"/>
        <end position="54"/>
    </location>
</feature>
<reference evidence="2 3" key="2">
    <citation type="submission" date="2019-01" db="EMBL/GenBank/DDBJ databases">
        <title>Tautonia sociabilis, a novel thermotolerant planctomycete of Isosphaeraceae family, isolated from a 4000 m deep subterranean habitat.</title>
        <authorList>
            <person name="Kovaleva O.L."/>
            <person name="Elcheninov A.G."/>
            <person name="Van Heerden E."/>
            <person name="Toshchakov S.V."/>
            <person name="Novikov A."/>
            <person name="Bonch-Osmolovskaya E.A."/>
            <person name="Kublanov I.V."/>
        </authorList>
    </citation>
    <scope>NUCLEOTIDE SEQUENCE [LARGE SCALE GENOMIC DNA]</scope>
    <source>
        <strain evidence="2 3">GM2012</strain>
    </source>
</reference>
<evidence type="ECO:0000313" key="3">
    <source>
        <dbReference type="Proteomes" id="UP000280296"/>
    </source>
</evidence>
<feature type="compositionally biased region" description="Basic and acidic residues" evidence="1">
    <location>
        <begin position="1"/>
        <end position="11"/>
    </location>
</feature>
<gene>
    <name evidence="2" type="ORF">TsocGM_21235</name>
</gene>